<dbReference type="InterPro" id="IPR017853">
    <property type="entry name" value="GH"/>
</dbReference>
<dbReference type="EMBL" id="QGKV02000297">
    <property type="protein sequence ID" value="KAF3605132.1"/>
    <property type="molecule type" value="Genomic_DNA"/>
</dbReference>
<dbReference type="PRINTS" id="PR00131">
    <property type="entry name" value="GLHYDRLASE1"/>
</dbReference>
<name>A0ABQ7EP41_BRACR</name>
<evidence type="ECO:0000256" key="6">
    <source>
        <dbReference type="ARBA" id="ARBA00022554"/>
    </source>
</evidence>
<evidence type="ECO:0000256" key="11">
    <source>
        <dbReference type="ARBA" id="ARBA00034026"/>
    </source>
</evidence>
<evidence type="ECO:0000313" key="13">
    <source>
        <dbReference type="Proteomes" id="UP000266723"/>
    </source>
</evidence>
<evidence type="ECO:0000256" key="10">
    <source>
        <dbReference type="ARBA" id="ARBA00032797"/>
    </source>
</evidence>
<evidence type="ECO:0000256" key="5">
    <source>
        <dbReference type="ARBA" id="ARBA00012250"/>
    </source>
</evidence>
<keyword evidence="13" id="KW-1185">Reference proteome</keyword>
<evidence type="ECO:0000256" key="1">
    <source>
        <dbReference type="ARBA" id="ARBA00003014"/>
    </source>
</evidence>
<evidence type="ECO:0000256" key="7">
    <source>
        <dbReference type="ARBA" id="ARBA00022664"/>
    </source>
</evidence>
<gene>
    <name evidence="12" type="ORF">DY000_02050759</name>
</gene>
<organism evidence="12 13">
    <name type="scientific">Brassica cretica</name>
    <name type="common">Mustard</name>
    <dbReference type="NCBI Taxonomy" id="69181"/>
    <lineage>
        <taxon>Eukaryota</taxon>
        <taxon>Viridiplantae</taxon>
        <taxon>Streptophyta</taxon>
        <taxon>Embryophyta</taxon>
        <taxon>Tracheophyta</taxon>
        <taxon>Spermatophyta</taxon>
        <taxon>Magnoliopsida</taxon>
        <taxon>eudicotyledons</taxon>
        <taxon>Gunneridae</taxon>
        <taxon>Pentapetalae</taxon>
        <taxon>rosids</taxon>
        <taxon>malvids</taxon>
        <taxon>Brassicales</taxon>
        <taxon>Brassicaceae</taxon>
        <taxon>Brassiceae</taxon>
        <taxon>Brassica</taxon>
    </lineage>
</organism>
<comment type="catalytic activity">
    <reaction evidence="11">
        <text>a thioglucoside + H2O = a sugar + a thiol.</text>
        <dbReference type="EC" id="3.2.1.147"/>
    </reaction>
</comment>
<dbReference type="Gene3D" id="3.20.20.80">
    <property type="entry name" value="Glycosidases"/>
    <property type="match status" value="1"/>
</dbReference>
<keyword evidence="8" id="KW-0508">mRNA splicing</keyword>
<keyword evidence="6" id="KW-0926">Vacuole</keyword>
<dbReference type="Pfam" id="PF04889">
    <property type="entry name" value="Cwf_Cwc_15"/>
    <property type="match status" value="1"/>
</dbReference>
<dbReference type="Proteomes" id="UP000266723">
    <property type="component" value="Unassembled WGS sequence"/>
</dbReference>
<comment type="similarity">
    <text evidence="4">Belongs to the glycosyl hydrolase 1 family.</text>
</comment>
<comment type="subcellular location">
    <subcellularLocation>
        <location evidence="2">Vacuole</location>
    </subcellularLocation>
</comment>
<dbReference type="Pfam" id="PF00232">
    <property type="entry name" value="Glyco_hydro_1"/>
    <property type="match status" value="1"/>
</dbReference>
<dbReference type="EC" id="3.2.1.147" evidence="5"/>
<comment type="similarity">
    <text evidence="3">Belongs to the CWC15 family.</text>
</comment>
<comment type="caution">
    <text evidence="12">The sequence shown here is derived from an EMBL/GenBank/DDBJ whole genome shotgun (WGS) entry which is preliminary data.</text>
</comment>
<dbReference type="InterPro" id="IPR001360">
    <property type="entry name" value="Glyco_hydro_1"/>
</dbReference>
<dbReference type="PANTHER" id="PTHR12718:SF2">
    <property type="entry name" value="SPLICEOSOME-ASSOCIATED PROTEIN CWC15 HOMOLOG"/>
    <property type="match status" value="1"/>
</dbReference>
<evidence type="ECO:0000256" key="9">
    <source>
        <dbReference type="ARBA" id="ARBA00032643"/>
    </source>
</evidence>
<dbReference type="SUPFAM" id="SSF51445">
    <property type="entry name" value="(Trans)glycosidases"/>
    <property type="match status" value="1"/>
</dbReference>
<evidence type="ECO:0000256" key="8">
    <source>
        <dbReference type="ARBA" id="ARBA00023187"/>
    </source>
</evidence>
<evidence type="ECO:0000256" key="3">
    <source>
        <dbReference type="ARBA" id="ARBA00006644"/>
    </source>
</evidence>
<proteinExistence type="inferred from homology"/>
<evidence type="ECO:0000256" key="2">
    <source>
        <dbReference type="ARBA" id="ARBA00004116"/>
    </source>
</evidence>
<evidence type="ECO:0000313" key="12">
    <source>
        <dbReference type="EMBL" id="KAF3605132.1"/>
    </source>
</evidence>
<dbReference type="PANTHER" id="PTHR12718">
    <property type="entry name" value="CELL CYCLE CONTROL PROTEIN CWF15"/>
    <property type="match status" value="1"/>
</dbReference>
<evidence type="ECO:0000256" key="4">
    <source>
        <dbReference type="ARBA" id="ARBA00010838"/>
    </source>
</evidence>
<reference evidence="12 13" key="1">
    <citation type="journal article" date="2020" name="BMC Genomics">
        <title>Intraspecific diversification of the crop wild relative Brassica cretica Lam. using demographic model selection.</title>
        <authorList>
            <person name="Kioukis A."/>
            <person name="Michalopoulou V.A."/>
            <person name="Briers L."/>
            <person name="Pirintsos S."/>
            <person name="Studholme D.J."/>
            <person name="Pavlidis P."/>
            <person name="Sarris P.F."/>
        </authorList>
    </citation>
    <scope>NUCLEOTIDE SEQUENCE [LARGE SCALE GENOMIC DNA]</scope>
    <source>
        <strain evidence="13">cv. PFS-1207/04</strain>
    </source>
</reference>
<accession>A0ABQ7EP41</accession>
<sequence>MEELNAKEEELLKGNPLLNNAPTSFSVKRRWDDDVVFKNQARGEMKAPKRFINDTIRNDFHRKFLHRYMKEDPTQRPHQVIQLALAYQGTPMKHGSTLQDTPRIEYIQAYIGAVLNAIKNGSDTRGYFVWSMIDVYELLSGYMYSYGLYHVNFSDPGLKRSPKLSASWYTGFLNGTMDVSPQDITQMQSHFSGSSSL</sequence>
<keyword evidence="7" id="KW-0507">mRNA processing</keyword>
<dbReference type="InterPro" id="IPR006973">
    <property type="entry name" value="Cwf_Cwc_15"/>
</dbReference>
<comment type="function">
    <text evidence="1">Degradation of glucosinolates (glucose residue linked by a thioglucoside bound to an amino acid derivative) to glucose, sulfate and any of the products: thiocyanates, isothiocyanates, nitriles, epithionitriles or oxazolidine-2-thiones.</text>
</comment>
<protein>
    <recommendedName>
        <fullName evidence="5">thioglucosidase</fullName>
        <ecNumber evidence="5">3.2.1.147</ecNumber>
    </recommendedName>
    <alternativeName>
        <fullName evidence="9">Sinigrinase</fullName>
    </alternativeName>
    <alternativeName>
        <fullName evidence="10">Thioglucosidase</fullName>
    </alternativeName>
</protein>